<organism evidence="3 4">
    <name type="scientific">Alkalihalobacterium chitinilyticum</name>
    <dbReference type="NCBI Taxonomy" id="2980103"/>
    <lineage>
        <taxon>Bacteria</taxon>
        <taxon>Bacillati</taxon>
        <taxon>Bacillota</taxon>
        <taxon>Bacilli</taxon>
        <taxon>Bacillales</taxon>
        <taxon>Bacillaceae</taxon>
        <taxon>Alkalihalobacterium</taxon>
    </lineage>
</organism>
<dbReference type="InterPro" id="IPR036661">
    <property type="entry name" value="Luciferase-like_sf"/>
</dbReference>
<dbReference type="InterPro" id="IPR011251">
    <property type="entry name" value="Luciferase-like_dom"/>
</dbReference>
<proteinExistence type="predicted"/>
<reference evidence="3" key="1">
    <citation type="submission" date="2024-05" db="EMBL/GenBank/DDBJ databases">
        <title>Alkalihalobacillus sp. strain MEB203 novel alkaliphilic bacterium from Lonar Lake, India.</title>
        <authorList>
            <person name="Joshi A."/>
            <person name="Thite S."/>
            <person name="Mengade P."/>
        </authorList>
    </citation>
    <scope>NUCLEOTIDE SEQUENCE</scope>
    <source>
        <strain evidence="3">MEB 203</strain>
    </source>
</reference>
<evidence type="ECO:0000256" key="1">
    <source>
        <dbReference type="ARBA" id="ARBA00007789"/>
    </source>
</evidence>
<name>A0ABT5VDW6_9BACI</name>
<comment type="similarity">
    <text evidence="1">To bacterial alkanal monooxygenase alpha and beta chains.</text>
</comment>
<dbReference type="PANTHER" id="PTHR30137:SF19">
    <property type="entry name" value="LUCIFERASE-LIKE MONOOXYGENASE"/>
    <property type="match status" value="1"/>
</dbReference>
<evidence type="ECO:0000259" key="2">
    <source>
        <dbReference type="Pfam" id="PF00296"/>
    </source>
</evidence>
<comment type="caution">
    <text evidence="3">The sequence shown here is derived from an EMBL/GenBank/DDBJ whole genome shotgun (WGS) entry which is preliminary data.</text>
</comment>
<evidence type="ECO:0000313" key="4">
    <source>
        <dbReference type="Proteomes" id="UP001148125"/>
    </source>
</evidence>
<keyword evidence="4" id="KW-1185">Reference proteome</keyword>
<protein>
    <submittedName>
        <fullName evidence="3">LLM class flavin-dependent oxidoreductase</fullName>
    </submittedName>
</protein>
<dbReference type="Pfam" id="PF00296">
    <property type="entry name" value="Bac_luciferase"/>
    <property type="match status" value="1"/>
</dbReference>
<dbReference type="Proteomes" id="UP001148125">
    <property type="component" value="Unassembled WGS sequence"/>
</dbReference>
<accession>A0ABT5VDW6</accession>
<gene>
    <name evidence="3" type="ORF">N7Z68_08000</name>
</gene>
<dbReference type="InterPro" id="IPR050766">
    <property type="entry name" value="Bact_Lucif_Oxidored"/>
</dbReference>
<sequence length="330" mass="36368">MNLSILDQAPISSGLTASEALQASIKLAQAGEGFGYKRYWIAEHHDFSGLSCSAPEVMLAAIGANTSNIRMGAGAILLPHYKPYKVAEVFNMLATLYPGRIDLGIGRAPGGSAEVTMALSNNFLQQVYKLPESVQELFEFLYRDFPDDHMYANISAAPLPNTPPQPWILGTSGKSAKLAAEQGAAYAFGHFMSDKEGPEIVKSYVDHFEPRRTLKKPKTIIAVSVVCAATTAKAEELATSSLLWKIQLGKGEGTLGVPSIEEARNYIYTNEEMTAIEKMKQKMIIGNPQYVKEQLLELQSIYCADEIMMVTITHSYEDRIRSYELIANEW</sequence>
<dbReference type="InterPro" id="IPR019949">
    <property type="entry name" value="CmoO-like"/>
</dbReference>
<dbReference type="PANTHER" id="PTHR30137">
    <property type="entry name" value="LUCIFERASE-LIKE MONOOXYGENASE"/>
    <property type="match status" value="1"/>
</dbReference>
<evidence type="ECO:0000313" key="3">
    <source>
        <dbReference type="EMBL" id="MDE5413326.1"/>
    </source>
</evidence>
<feature type="domain" description="Luciferase-like" evidence="2">
    <location>
        <begin position="1"/>
        <end position="301"/>
    </location>
</feature>
<dbReference type="EMBL" id="JAOTPO010000004">
    <property type="protein sequence ID" value="MDE5413326.1"/>
    <property type="molecule type" value="Genomic_DNA"/>
</dbReference>
<dbReference type="SUPFAM" id="SSF51679">
    <property type="entry name" value="Bacterial luciferase-like"/>
    <property type="match status" value="1"/>
</dbReference>
<dbReference type="RefSeq" id="WP_275118075.1">
    <property type="nucleotide sequence ID" value="NZ_JAOTPO010000004.1"/>
</dbReference>
<dbReference type="Gene3D" id="3.20.20.30">
    <property type="entry name" value="Luciferase-like domain"/>
    <property type="match status" value="1"/>
</dbReference>
<dbReference type="NCBIfam" id="TIGR03558">
    <property type="entry name" value="oxido_grp_1"/>
    <property type="match status" value="1"/>
</dbReference>